<organism evidence="1 2">
    <name type="scientific">Paludibaculum fermentans</name>
    <dbReference type="NCBI Taxonomy" id="1473598"/>
    <lineage>
        <taxon>Bacteria</taxon>
        <taxon>Pseudomonadati</taxon>
        <taxon>Acidobacteriota</taxon>
        <taxon>Terriglobia</taxon>
        <taxon>Bryobacterales</taxon>
        <taxon>Bryobacteraceae</taxon>
        <taxon>Paludibaculum</taxon>
    </lineage>
</organism>
<evidence type="ECO:0000313" key="2">
    <source>
        <dbReference type="Proteomes" id="UP000593892"/>
    </source>
</evidence>
<accession>A0A7S7NWQ8</accession>
<name>A0A7S7NWQ8_PALFE</name>
<dbReference type="InterPro" id="IPR008930">
    <property type="entry name" value="Terpenoid_cyclase/PrenylTrfase"/>
</dbReference>
<reference evidence="1 2" key="1">
    <citation type="submission" date="2020-10" db="EMBL/GenBank/DDBJ databases">
        <title>Complete genome sequence of Paludibaculum fermentans P105T, a facultatively anaerobic acidobacterium capable of dissimilatory Fe(III) reduction.</title>
        <authorList>
            <person name="Dedysh S.N."/>
            <person name="Beletsky A.V."/>
            <person name="Kulichevskaya I.S."/>
            <person name="Mardanov A.V."/>
            <person name="Ravin N.V."/>
        </authorList>
    </citation>
    <scope>NUCLEOTIDE SEQUENCE [LARGE SCALE GENOMIC DNA]</scope>
    <source>
        <strain evidence="1 2">P105</strain>
    </source>
</reference>
<sequence>MVGRLTVAILSTAAAALLLLWASAGTRSPLNPPDVRVSLAVKRGLAFIEGVASDGKSFEENGFDLLWCFCSISQTSADPELRDLTWRFGHERALRWRADHSRVPPGAGADEVYQLVAGSHAAECLGVPDESLRRGLEQAALRITPEEMFRFDPRKEPPPSDIPKVCRKCGTRSARGSLTCRQCGAELELRDRYGVWCDAIIASYSAEVYGLRFGASLADVLQWLPRMHPYPPPGRASRILYEHTAYAVTHFVYAMNGYGLYRLRSEWFPREYEYLRTHIRNAISGRDTELLGEYMDTLKSFGLTEADPDLAAGTRYLLAHQNPDGSWGDPADPEIYDRYHTTWTAIDGLRSYAWRGERVMFPEAMVRLQP</sequence>
<dbReference type="RefSeq" id="WP_194452852.1">
    <property type="nucleotide sequence ID" value="NZ_CP063849.1"/>
</dbReference>
<gene>
    <name evidence="1" type="ORF">IRI77_14995</name>
</gene>
<dbReference type="EMBL" id="CP063849">
    <property type="protein sequence ID" value="QOY91198.1"/>
    <property type="molecule type" value="Genomic_DNA"/>
</dbReference>
<keyword evidence="2" id="KW-1185">Reference proteome</keyword>
<dbReference type="Proteomes" id="UP000593892">
    <property type="component" value="Chromosome"/>
</dbReference>
<evidence type="ECO:0008006" key="3">
    <source>
        <dbReference type="Google" id="ProtNLM"/>
    </source>
</evidence>
<proteinExistence type="predicted"/>
<evidence type="ECO:0000313" key="1">
    <source>
        <dbReference type="EMBL" id="QOY91198.1"/>
    </source>
</evidence>
<dbReference type="AlphaFoldDB" id="A0A7S7NWQ8"/>
<dbReference type="KEGG" id="pfer:IRI77_14995"/>
<protein>
    <recommendedName>
        <fullName evidence="3">Squalene cyclase C-terminal domain-containing protein</fullName>
    </recommendedName>
</protein>
<dbReference type="Gene3D" id="1.50.10.20">
    <property type="match status" value="1"/>
</dbReference>
<dbReference type="SUPFAM" id="SSF48239">
    <property type="entry name" value="Terpenoid cyclases/Protein prenyltransferases"/>
    <property type="match status" value="1"/>
</dbReference>